<dbReference type="SUPFAM" id="SSF52540">
    <property type="entry name" value="P-loop containing nucleoside triphosphate hydrolases"/>
    <property type="match status" value="1"/>
</dbReference>
<dbReference type="InterPro" id="IPR040632">
    <property type="entry name" value="Sulfotransfer_4"/>
</dbReference>
<name>A0AAN7W7I7_9PEZI</name>
<reference evidence="2" key="1">
    <citation type="submission" date="2023-08" db="EMBL/GenBank/DDBJ databases">
        <title>Black Yeasts Isolated from many extreme environments.</title>
        <authorList>
            <person name="Coleine C."/>
            <person name="Stajich J.E."/>
            <person name="Selbmann L."/>
        </authorList>
    </citation>
    <scope>NUCLEOTIDE SEQUENCE</scope>
    <source>
        <strain evidence="2">CCFEE 5810</strain>
    </source>
</reference>
<dbReference type="PANTHER" id="PTHR36978">
    <property type="entry name" value="P-LOOP CONTAINING NUCLEOTIDE TRIPHOSPHATE HYDROLASE"/>
    <property type="match status" value="1"/>
</dbReference>
<protein>
    <recommendedName>
        <fullName evidence="4">NAD dependent epimerase/dehydratase</fullName>
    </recommendedName>
</protein>
<proteinExistence type="predicted"/>
<feature type="transmembrane region" description="Helical" evidence="1">
    <location>
        <begin position="276"/>
        <end position="294"/>
    </location>
</feature>
<keyword evidence="1" id="KW-0472">Membrane</keyword>
<dbReference type="Pfam" id="PF17784">
    <property type="entry name" value="Sulfotransfer_4"/>
    <property type="match status" value="1"/>
</dbReference>
<gene>
    <name evidence="2" type="ORF">LTR97_007783</name>
</gene>
<keyword evidence="1" id="KW-0812">Transmembrane</keyword>
<dbReference type="Gene3D" id="3.40.50.300">
    <property type="entry name" value="P-loop containing nucleotide triphosphate hydrolases"/>
    <property type="match status" value="1"/>
</dbReference>
<evidence type="ECO:0000313" key="2">
    <source>
        <dbReference type="EMBL" id="KAK5696481.1"/>
    </source>
</evidence>
<sequence length="310" mass="35348">MDSLIQAEALIVPVIDEPPKALSIPPPTSIPVTYHHARTRPMKVLNLGLFRTGTSSVREALTTLGFAKVYHMSYIFHHEPAHSAFWLRAFDHKYRARGPPLTRQDWDLVLGDCDAVSDFPCAAFSAELIAAYPEAKVILTVRDSPGKWYESVVRTVWYVHLQSPFAPHKLLGRPEFEWLLPDLFRMGKRMFGDVFQGDFPRTGLAAYNEHIELIKRLVSEERLLVFNVREGWEPFCRFLDVEIPEGVDAKSFPCVNAGQAVVEMVLAKQAALRKNMRQMVCLMVVGLVLLLLAWQRAHPRAYFEQVYSEL</sequence>
<dbReference type="InterPro" id="IPR027417">
    <property type="entry name" value="P-loop_NTPase"/>
</dbReference>
<evidence type="ECO:0000313" key="3">
    <source>
        <dbReference type="Proteomes" id="UP001310594"/>
    </source>
</evidence>
<dbReference type="EMBL" id="JAVRQU010000012">
    <property type="protein sequence ID" value="KAK5696481.1"/>
    <property type="molecule type" value="Genomic_DNA"/>
</dbReference>
<evidence type="ECO:0008006" key="4">
    <source>
        <dbReference type="Google" id="ProtNLM"/>
    </source>
</evidence>
<evidence type="ECO:0000256" key="1">
    <source>
        <dbReference type="SAM" id="Phobius"/>
    </source>
</evidence>
<dbReference type="AlphaFoldDB" id="A0AAN7W7I7"/>
<comment type="caution">
    <text evidence="2">The sequence shown here is derived from an EMBL/GenBank/DDBJ whole genome shotgun (WGS) entry which is preliminary data.</text>
</comment>
<keyword evidence="1" id="KW-1133">Transmembrane helix</keyword>
<dbReference type="PANTHER" id="PTHR36978:SF4">
    <property type="entry name" value="P-LOOP CONTAINING NUCLEOSIDE TRIPHOSPHATE HYDROLASE PROTEIN"/>
    <property type="match status" value="1"/>
</dbReference>
<accession>A0AAN7W7I7</accession>
<organism evidence="2 3">
    <name type="scientific">Elasticomyces elasticus</name>
    <dbReference type="NCBI Taxonomy" id="574655"/>
    <lineage>
        <taxon>Eukaryota</taxon>
        <taxon>Fungi</taxon>
        <taxon>Dikarya</taxon>
        <taxon>Ascomycota</taxon>
        <taxon>Pezizomycotina</taxon>
        <taxon>Dothideomycetes</taxon>
        <taxon>Dothideomycetidae</taxon>
        <taxon>Mycosphaerellales</taxon>
        <taxon>Teratosphaeriaceae</taxon>
        <taxon>Elasticomyces</taxon>
    </lineage>
</organism>
<dbReference type="Proteomes" id="UP001310594">
    <property type="component" value="Unassembled WGS sequence"/>
</dbReference>